<dbReference type="GO" id="GO:0006412">
    <property type="term" value="P:translation"/>
    <property type="evidence" value="ECO:0007669"/>
    <property type="project" value="UniProtKB-UniRule"/>
</dbReference>
<keyword evidence="4" id="KW-0694">RNA-binding</keyword>
<dbReference type="Proteomes" id="UP000198393">
    <property type="component" value="Unassembled WGS sequence"/>
</dbReference>
<accession>A0A239JBN2</accession>
<dbReference type="HAMAP" id="MF_01369_B">
    <property type="entry name" value="Ribosomal_uL23_B"/>
    <property type="match status" value="1"/>
</dbReference>
<dbReference type="EMBL" id="FZPD01000003">
    <property type="protein sequence ID" value="SNT03235.1"/>
    <property type="molecule type" value="Genomic_DNA"/>
</dbReference>
<dbReference type="PANTHER" id="PTHR11620">
    <property type="entry name" value="60S RIBOSOMAL PROTEIN L23A"/>
    <property type="match status" value="1"/>
</dbReference>
<evidence type="ECO:0000256" key="1">
    <source>
        <dbReference type="ARBA" id="ARBA00006700"/>
    </source>
</evidence>
<evidence type="ECO:0000256" key="4">
    <source>
        <dbReference type="HAMAP-Rule" id="MF_01369"/>
    </source>
</evidence>
<keyword evidence="2 4" id="KW-0689">Ribosomal protein</keyword>
<dbReference type="GO" id="GO:0003735">
    <property type="term" value="F:structural constituent of ribosome"/>
    <property type="evidence" value="ECO:0007669"/>
    <property type="project" value="InterPro"/>
</dbReference>
<dbReference type="Gene3D" id="3.30.70.330">
    <property type="match status" value="1"/>
</dbReference>
<keyword evidence="6" id="KW-1185">Reference proteome</keyword>
<evidence type="ECO:0000313" key="6">
    <source>
        <dbReference type="Proteomes" id="UP000198393"/>
    </source>
</evidence>
<comment type="function">
    <text evidence="4">One of the early assembly proteins it binds 23S rRNA. One of the proteins that surrounds the polypeptide exit tunnel on the outside of the ribosome. Forms the main docking site for trigger factor binding to the ribosome.</text>
</comment>
<comment type="subunit">
    <text evidence="4">Part of the 50S ribosomal subunit. Contacts protein L29, and trigger factor when it is bound to the ribosome.</text>
</comment>
<dbReference type="GO" id="GO:0019843">
    <property type="term" value="F:rRNA binding"/>
    <property type="evidence" value="ECO:0007669"/>
    <property type="project" value="UniProtKB-UniRule"/>
</dbReference>
<sequence>MGVLIKPLVTEKVSSLNEHGQYGFVVAKDANKVQIKTEVEKTYGVTVESVNTMIQPGKSKRRYTKSRVIEGRTPAYKKAIVQVAEGDIIDFYSGI</sequence>
<keyword evidence="4" id="KW-0699">rRNA-binding</keyword>
<reference evidence="5 6" key="1">
    <citation type="submission" date="2017-06" db="EMBL/GenBank/DDBJ databases">
        <authorList>
            <person name="Kim H.J."/>
            <person name="Triplett B.A."/>
        </authorList>
    </citation>
    <scope>NUCLEOTIDE SEQUENCE [LARGE SCALE GENOMIC DNA]</scope>
    <source>
        <strain evidence="5 6">DSM 19307</strain>
    </source>
</reference>
<gene>
    <name evidence="4" type="primary">rplW</name>
    <name evidence="5" type="ORF">SAMN05421640_2088</name>
</gene>
<dbReference type="Pfam" id="PF00276">
    <property type="entry name" value="Ribosomal_L23"/>
    <property type="match status" value="1"/>
</dbReference>
<name>A0A239JBN2_EKHLU</name>
<dbReference type="InterPro" id="IPR013025">
    <property type="entry name" value="Ribosomal_uL23-like"/>
</dbReference>
<comment type="similarity">
    <text evidence="1 4">Belongs to the universal ribosomal protein uL23 family.</text>
</comment>
<dbReference type="RefSeq" id="WP_089356800.1">
    <property type="nucleotide sequence ID" value="NZ_FZPD01000003.1"/>
</dbReference>
<evidence type="ECO:0000313" key="5">
    <source>
        <dbReference type="EMBL" id="SNT03235.1"/>
    </source>
</evidence>
<dbReference type="OrthoDB" id="9797862at2"/>
<organism evidence="5 6">
    <name type="scientific">Ekhidna lutea</name>
    <dbReference type="NCBI Taxonomy" id="447679"/>
    <lineage>
        <taxon>Bacteria</taxon>
        <taxon>Pseudomonadati</taxon>
        <taxon>Bacteroidota</taxon>
        <taxon>Cytophagia</taxon>
        <taxon>Cytophagales</taxon>
        <taxon>Reichenbachiellaceae</taxon>
        <taxon>Ekhidna</taxon>
    </lineage>
</organism>
<dbReference type="GO" id="GO:1990904">
    <property type="term" value="C:ribonucleoprotein complex"/>
    <property type="evidence" value="ECO:0007669"/>
    <property type="project" value="UniProtKB-KW"/>
</dbReference>
<dbReference type="GO" id="GO:0005840">
    <property type="term" value="C:ribosome"/>
    <property type="evidence" value="ECO:0007669"/>
    <property type="project" value="UniProtKB-KW"/>
</dbReference>
<dbReference type="InterPro" id="IPR012678">
    <property type="entry name" value="Ribosomal_uL23/eL15/eS24_sf"/>
</dbReference>
<evidence type="ECO:0000256" key="2">
    <source>
        <dbReference type="ARBA" id="ARBA00022980"/>
    </source>
</evidence>
<dbReference type="NCBIfam" id="NF004363">
    <property type="entry name" value="PRK05738.2-4"/>
    <property type="match status" value="1"/>
</dbReference>
<protein>
    <recommendedName>
        <fullName evidence="4">Large ribosomal subunit protein uL23</fullName>
    </recommendedName>
</protein>
<dbReference type="SUPFAM" id="SSF54189">
    <property type="entry name" value="Ribosomal proteins S24e, L23 and L15e"/>
    <property type="match status" value="1"/>
</dbReference>
<keyword evidence="3 4" id="KW-0687">Ribonucleoprotein</keyword>
<proteinExistence type="inferred from homology"/>
<dbReference type="InterPro" id="IPR012677">
    <property type="entry name" value="Nucleotide-bd_a/b_plait_sf"/>
</dbReference>
<dbReference type="AlphaFoldDB" id="A0A239JBN2"/>
<evidence type="ECO:0000256" key="3">
    <source>
        <dbReference type="ARBA" id="ARBA00023274"/>
    </source>
</evidence>